<dbReference type="OrthoDB" id="9815002at2"/>
<organism evidence="7 8">
    <name type="scientific">Roseiarcus fermentans</name>
    <dbReference type="NCBI Taxonomy" id="1473586"/>
    <lineage>
        <taxon>Bacteria</taxon>
        <taxon>Pseudomonadati</taxon>
        <taxon>Pseudomonadota</taxon>
        <taxon>Alphaproteobacteria</taxon>
        <taxon>Hyphomicrobiales</taxon>
        <taxon>Roseiarcaceae</taxon>
        <taxon>Roseiarcus</taxon>
    </lineage>
</organism>
<dbReference type="PANTHER" id="PTHR37423:SF2">
    <property type="entry name" value="MEMBRANE-BOUND LYTIC MUREIN TRANSGLYCOSYLASE C"/>
    <property type="match status" value="1"/>
</dbReference>
<name>A0A366F5R2_9HYPH</name>
<dbReference type="GO" id="GO:0004553">
    <property type="term" value="F:hydrolase activity, hydrolyzing O-glycosyl compounds"/>
    <property type="evidence" value="ECO:0007669"/>
    <property type="project" value="InterPro"/>
</dbReference>
<dbReference type="EMBL" id="QNRK01000023">
    <property type="protein sequence ID" value="RBP09045.1"/>
    <property type="molecule type" value="Genomic_DNA"/>
</dbReference>
<dbReference type="SUPFAM" id="SSF53955">
    <property type="entry name" value="Lysozyme-like"/>
    <property type="match status" value="1"/>
</dbReference>
<feature type="chain" id="PRO_5017058301" evidence="5">
    <location>
        <begin position="26"/>
        <end position="758"/>
    </location>
</feature>
<proteinExistence type="inferred from homology"/>
<dbReference type="PANTHER" id="PTHR37423">
    <property type="entry name" value="SOLUBLE LYTIC MUREIN TRANSGLYCOSYLASE-RELATED"/>
    <property type="match status" value="1"/>
</dbReference>
<accession>A0A366F5R2</accession>
<feature type="compositionally biased region" description="Low complexity" evidence="4">
    <location>
        <begin position="53"/>
        <end position="63"/>
    </location>
</feature>
<dbReference type="SUPFAM" id="SSF48435">
    <property type="entry name" value="Bacterial muramidases"/>
    <property type="match status" value="1"/>
</dbReference>
<dbReference type="InterPro" id="IPR008939">
    <property type="entry name" value="Lytic_TGlycosylase_superhlx_U"/>
</dbReference>
<feature type="region of interest" description="Disordered" evidence="4">
    <location>
        <begin position="27"/>
        <end position="63"/>
    </location>
</feature>
<dbReference type="InterPro" id="IPR008258">
    <property type="entry name" value="Transglycosylase_SLT_dom_1"/>
</dbReference>
<evidence type="ECO:0000313" key="7">
    <source>
        <dbReference type="EMBL" id="RBP09045.1"/>
    </source>
</evidence>
<reference evidence="7 8" key="1">
    <citation type="submission" date="2018-06" db="EMBL/GenBank/DDBJ databases">
        <title>Genomic Encyclopedia of Type Strains, Phase IV (KMG-IV): sequencing the most valuable type-strain genomes for metagenomic binning, comparative biology and taxonomic classification.</title>
        <authorList>
            <person name="Goeker M."/>
        </authorList>
    </citation>
    <scope>NUCLEOTIDE SEQUENCE [LARGE SCALE GENOMIC DNA]</scope>
    <source>
        <strain evidence="7 8">DSM 24875</strain>
    </source>
</reference>
<dbReference type="GO" id="GO:0042597">
    <property type="term" value="C:periplasmic space"/>
    <property type="evidence" value="ECO:0007669"/>
    <property type="project" value="InterPro"/>
</dbReference>
<dbReference type="CDD" id="cd13401">
    <property type="entry name" value="Slt70-like"/>
    <property type="match status" value="1"/>
</dbReference>
<feature type="domain" description="Transglycosylase SLT" evidence="6">
    <location>
        <begin position="604"/>
        <end position="704"/>
    </location>
</feature>
<evidence type="ECO:0000256" key="2">
    <source>
        <dbReference type="ARBA" id="ARBA00009387"/>
    </source>
</evidence>
<sequence>MRIRPVAVVSTVSVFAVLAAAPLHRGDFAPRPAQETAPPARDVARPGSDRIDPAAPAGGAPSAWPAPLTRIGASVAALAEAAGASVATLAQDMAGDIAQDRDLARDLAEDIAALVRRGLSASPPAGPDVALPAPAPVVPPAAVAYKKGDAAALAALAKAESDPDRRLALEWAALRTDPHPAFAALTAFASAHPDWPGEGYLRYRQEADLLARQAQPAEIAAFFATGQPQSSAGRVALARALGASGRTDEAIGAIRALWRDGNLDAWTESAILRDFGPVLTKADHKRRADRLLYAESWAAAYRAAALAGPDVTRLADARAAAARGPLTPSLVRAVPDSLRSDPGLLFARVQDARRAGRVYEAATLLGLAPADPDALVNPDRWWSERRMVARQLLDLNEPKRAFALCAGAATPNEPANEVDREFHAGWIALRFLGDAPEAARRFALAAIAAETPLSIARAEYWRGRAAEAMGEGEEARLHYENAATEPVAYYGQLAAGRLGVTRLALRAPMRAAEGAERREGVRAADALYAEGLDELATALAFEAARSWRDEAQIAAMAEVVKSRADAATQVQFGKIAMLRGYAFDAMAFPATGVPAFLPLAHSADLASVYAVARQESEFVWRASSGAGAKGLMQILPSTAASTARRAGVAYDVGRLIADPAFNAQLGAAFLGEVMEDEGGSRELAFAAYNAGPGRVSQWIAAYGDPRNGADPVDWVERIPFEETRDYVQRVSENLAVYRQRFAEEQAPSAQLSPRVARD</sequence>
<evidence type="ECO:0000256" key="4">
    <source>
        <dbReference type="SAM" id="MobiDB-lite"/>
    </source>
</evidence>
<keyword evidence="3 5" id="KW-0732">Signal</keyword>
<dbReference type="Pfam" id="PF01464">
    <property type="entry name" value="SLT"/>
    <property type="match status" value="1"/>
</dbReference>
<dbReference type="AlphaFoldDB" id="A0A366F5R2"/>
<dbReference type="Gene3D" id="1.25.20.10">
    <property type="entry name" value="Bacterial muramidases"/>
    <property type="match status" value="1"/>
</dbReference>
<dbReference type="InterPro" id="IPR023346">
    <property type="entry name" value="Lysozyme-like_dom_sf"/>
</dbReference>
<comment type="caution">
    <text evidence="7">The sequence shown here is derived from an EMBL/GenBank/DDBJ whole genome shotgun (WGS) entry which is preliminary data.</text>
</comment>
<dbReference type="RefSeq" id="WP_113890904.1">
    <property type="nucleotide sequence ID" value="NZ_QNRK01000023.1"/>
</dbReference>
<comment type="similarity">
    <text evidence="2">Belongs to the virb1 family.</text>
</comment>
<evidence type="ECO:0000256" key="5">
    <source>
        <dbReference type="SAM" id="SignalP"/>
    </source>
</evidence>
<dbReference type="Proteomes" id="UP000253529">
    <property type="component" value="Unassembled WGS sequence"/>
</dbReference>
<feature type="compositionally biased region" description="Basic and acidic residues" evidence="4">
    <location>
        <begin position="42"/>
        <end position="52"/>
    </location>
</feature>
<keyword evidence="8" id="KW-1185">Reference proteome</keyword>
<comment type="similarity">
    <text evidence="1">Belongs to the transglycosylase Slt family.</text>
</comment>
<dbReference type="Gene3D" id="1.10.530.10">
    <property type="match status" value="1"/>
</dbReference>
<gene>
    <name evidence="7" type="ORF">DFR50_12314</name>
</gene>
<evidence type="ECO:0000259" key="6">
    <source>
        <dbReference type="Pfam" id="PF01464"/>
    </source>
</evidence>
<protein>
    <submittedName>
        <fullName evidence="7">Soluble lytic murein transglycosylase</fullName>
    </submittedName>
</protein>
<evidence type="ECO:0000313" key="8">
    <source>
        <dbReference type="Proteomes" id="UP000253529"/>
    </source>
</evidence>
<feature type="signal peptide" evidence="5">
    <location>
        <begin position="1"/>
        <end position="25"/>
    </location>
</feature>
<evidence type="ECO:0000256" key="3">
    <source>
        <dbReference type="ARBA" id="ARBA00022729"/>
    </source>
</evidence>
<evidence type="ECO:0000256" key="1">
    <source>
        <dbReference type="ARBA" id="ARBA00007734"/>
    </source>
</evidence>